<accession>A0A1C4BMX1</accession>
<dbReference type="Pfam" id="PF20336">
    <property type="entry name" value="DUF6631"/>
    <property type="match status" value="1"/>
</dbReference>
<dbReference type="InterPro" id="IPR046583">
    <property type="entry name" value="DUF6631"/>
</dbReference>
<sequence length="138" mass="15617">MAEKVTATKKESNDLATLMPNREITLAGETITVREYSFKDALTIGNEIDQFVALIVNEMNGTNKITIEQADTIIMGNLELVYSLISTSIQKPISFIEALSYENGLQLLDWWWVVNSRFFMNAVTRKIIRQNAAKQANQ</sequence>
<reference evidence="2" key="1">
    <citation type="submission" date="2016-08" db="EMBL/GenBank/DDBJ databases">
        <authorList>
            <person name="Varghese N."/>
            <person name="Submissions Spin"/>
        </authorList>
    </citation>
    <scope>NUCLEOTIDE SEQUENCE [LARGE SCALE GENOMIC DNA]</scope>
    <source>
        <strain evidence="2">R-53144</strain>
    </source>
</reference>
<evidence type="ECO:0000313" key="1">
    <source>
        <dbReference type="EMBL" id="SCC08207.1"/>
    </source>
</evidence>
<proteinExistence type="predicted"/>
<dbReference type="AlphaFoldDB" id="A0A1C4BMX1"/>
<dbReference type="OrthoDB" id="6638002at2"/>
<protein>
    <submittedName>
        <fullName evidence="1">Uncharacterized protein</fullName>
    </submittedName>
</protein>
<dbReference type="Proteomes" id="UP000199698">
    <property type="component" value="Unassembled WGS sequence"/>
</dbReference>
<dbReference type="STRING" id="1798183.GA0061080_102246"/>
<evidence type="ECO:0000313" key="2">
    <source>
        <dbReference type="Proteomes" id="UP000199698"/>
    </source>
</evidence>
<organism evidence="1 2">
    <name type="scientific">Gilliamella intestini</name>
    <dbReference type="NCBI Taxonomy" id="1798183"/>
    <lineage>
        <taxon>Bacteria</taxon>
        <taxon>Pseudomonadati</taxon>
        <taxon>Pseudomonadota</taxon>
        <taxon>Gammaproteobacteria</taxon>
        <taxon>Orbales</taxon>
        <taxon>Orbaceae</taxon>
        <taxon>Gilliamella</taxon>
    </lineage>
</organism>
<name>A0A1C4BMX1_9GAMM</name>
<keyword evidence="2" id="KW-1185">Reference proteome</keyword>
<dbReference type="EMBL" id="FMBA01000022">
    <property type="protein sequence ID" value="SCC08207.1"/>
    <property type="molecule type" value="Genomic_DNA"/>
</dbReference>
<dbReference type="RefSeq" id="WP_091123340.1">
    <property type="nucleotide sequence ID" value="NZ_FMBA01000022.1"/>
</dbReference>
<gene>
    <name evidence="1" type="ORF">GA0061080_102246</name>
</gene>